<evidence type="ECO:0000313" key="3">
    <source>
        <dbReference type="Proteomes" id="UP000294581"/>
    </source>
</evidence>
<accession>A0A4V3HF47</accession>
<name>A0A4V3HF47_9BACL</name>
<evidence type="ECO:0000256" key="1">
    <source>
        <dbReference type="SAM" id="Phobius"/>
    </source>
</evidence>
<dbReference type="AlphaFoldDB" id="A0A4V3HF47"/>
<comment type="caution">
    <text evidence="2">The sequence shown here is derived from an EMBL/GenBank/DDBJ whole genome shotgun (WGS) entry which is preliminary data.</text>
</comment>
<protein>
    <submittedName>
        <fullName evidence="2">Uncharacterized protein</fullName>
    </submittedName>
</protein>
<keyword evidence="1" id="KW-1133">Transmembrane helix</keyword>
<sequence length="97" mass="10882">MVRRKVGVPRQIRRQSIMYTCAAIALGAYGIPRLPRMSHGIAGTFTAAWMLVLALSICANLYFVFGADKERKRLLEEQEYRAEAEAPVSQARVRARG</sequence>
<feature type="transmembrane region" description="Helical" evidence="1">
    <location>
        <begin position="43"/>
        <end position="65"/>
    </location>
</feature>
<keyword evidence="1" id="KW-0472">Membrane</keyword>
<reference evidence="2 3" key="1">
    <citation type="submission" date="2019-03" db="EMBL/GenBank/DDBJ databases">
        <title>Genomic Encyclopedia of Type Strains, Phase IV (KMG-IV): sequencing the most valuable type-strain genomes for metagenomic binning, comparative biology and taxonomic classification.</title>
        <authorList>
            <person name="Goeker M."/>
        </authorList>
    </citation>
    <scope>NUCLEOTIDE SEQUENCE [LARGE SCALE GENOMIC DNA]</scope>
    <source>
        <strain evidence="2 3">DSM 17974</strain>
    </source>
</reference>
<gene>
    <name evidence="2" type="ORF">C7445_101313</name>
</gene>
<dbReference type="Proteomes" id="UP000294581">
    <property type="component" value="Unassembled WGS sequence"/>
</dbReference>
<keyword evidence="3" id="KW-1185">Reference proteome</keyword>
<evidence type="ECO:0000313" key="2">
    <source>
        <dbReference type="EMBL" id="TDY51311.1"/>
    </source>
</evidence>
<keyword evidence="1" id="KW-0812">Transmembrane</keyword>
<feature type="transmembrane region" description="Helical" evidence="1">
    <location>
        <begin position="12"/>
        <end position="31"/>
    </location>
</feature>
<organism evidence="2 3">
    <name type="scientific">Alicyclobacillus sacchari</name>
    <dbReference type="NCBI Taxonomy" id="392010"/>
    <lineage>
        <taxon>Bacteria</taxon>
        <taxon>Bacillati</taxon>
        <taxon>Bacillota</taxon>
        <taxon>Bacilli</taxon>
        <taxon>Bacillales</taxon>
        <taxon>Alicyclobacillaceae</taxon>
        <taxon>Alicyclobacillus</taxon>
    </lineage>
</organism>
<dbReference type="EMBL" id="SORF01000001">
    <property type="protein sequence ID" value="TDY51311.1"/>
    <property type="molecule type" value="Genomic_DNA"/>
</dbReference>
<proteinExistence type="predicted"/>